<evidence type="ECO:0000313" key="2">
    <source>
        <dbReference type="EMBL" id="PPR05223.1"/>
    </source>
</evidence>
<evidence type="ECO:0000259" key="1">
    <source>
        <dbReference type="Pfam" id="PF08302"/>
    </source>
</evidence>
<dbReference type="InParanoid" id="A0A409YQE0"/>
<sequence>MQKSHEEVLWMFLNKREELAENEVDKVIDMEVEEGLEDATRRAVKGVCEVLRMEVPSEEKIKEACDVARGYVPGVVKKEDAAGAAKGKDKKKKGGEAVQPRYFAFMPELDVKRILDERLNKTDVDEEVRRAYTKMKGDGRVTEVPHITVVHSKGRGANADEEKAWVASKVVCGIDGVKEKP</sequence>
<dbReference type="EMBL" id="NHTK01000836">
    <property type="protein sequence ID" value="PPR05223.1"/>
    <property type="molecule type" value="Genomic_DNA"/>
</dbReference>
<dbReference type="GO" id="GO:0003972">
    <property type="term" value="F:RNA ligase (ATP) activity"/>
    <property type="evidence" value="ECO:0007669"/>
    <property type="project" value="InterPro"/>
</dbReference>
<protein>
    <recommendedName>
        <fullName evidence="1">tRNA ligase phosphodiesterase domain-containing protein</fullName>
    </recommendedName>
</protein>
<feature type="non-terminal residue" evidence="2">
    <location>
        <position position="181"/>
    </location>
</feature>
<gene>
    <name evidence="2" type="ORF">CVT24_010350</name>
</gene>
<proteinExistence type="predicted"/>
<dbReference type="STRING" id="181874.A0A409YQE0"/>
<comment type="caution">
    <text evidence="2">The sequence shown here is derived from an EMBL/GenBank/DDBJ whole genome shotgun (WGS) entry which is preliminary data.</text>
</comment>
<dbReference type="OrthoDB" id="3065657at2759"/>
<dbReference type="Pfam" id="PF08302">
    <property type="entry name" value="tRNA_lig_CPD"/>
    <property type="match status" value="1"/>
</dbReference>
<keyword evidence="3" id="KW-1185">Reference proteome</keyword>
<dbReference type="Proteomes" id="UP000284842">
    <property type="component" value="Unassembled WGS sequence"/>
</dbReference>
<organism evidence="2 3">
    <name type="scientific">Panaeolus cyanescens</name>
    <dbReference type="NCBI Taxonomy" id="181874"/>
    <lineage>
        <taxon>Eukaryota</taxon>
        <taxon>Fungi</taxon>
        <taxon>Dikarya</taxon>
        <taxon>Basidiomycota</taxon>
        <taxon>Agaricomycotina</taxon>
        <taxon>Agaricomycetes</taxon>
        <taxon>Agaricomycetidae</taxon>
        <taxon>Agaricales</taxon>
        <taxon>Agaricineae</taxon>
        <taxon>Galeropsidaceae</taxon>
        <taxon>Panaeolus</taxon>
    </lineage>
</organism>
<dbReference type="PANTHER" id="PTHR32004">
    <property type="entry name" value="TRNA LIGASE"/>
    <property type="match status" value="1"/>
</dbReference>
<accession>A0A409YQE0</accession>
<dbReference type="PANTHER" id="PTHR32004:SF1">
    <property type="entry name" value="TRNA LIGASE"/>
    <property type="match status" value="1"/>
</dbReference>
<reference evidence="2 3" key="1">
    <citation type="journal article" date="2018" name="Evol. Lett.">
        <title>Horizontal gene cluster transfer increased hallucinogenic mushroom diversity.</title>
        <authorList>
            <person name="Reynolds H.T."/>
            <person name="Vijayakumar V."/>
            <person name="Gluck-Thaler E."/>
            <person name="Korotkin H.B."/>
            <person name="Matheny P.B."/>
            <person name="Slot J.C."/>
        </authorList>
    </citation>
    <scope>NUCLEOTIDE SEQUENCE [LARGE SCALE GENOMIC DNA]</scope>
    <source>
        <strain evidence="2 3">2629</strain>
    </source>
</reference>
<feature type="domain" description="tRNA ligase phosphodiesterase" evidence="1">
    <location>
        <begin position="52"/>
        <end position="165"/>
    </location>
</feature>
<evidence type="ECO:0000313" key="3">
    <source>
        <dbReference type="Proteomes" id="UP000284842"/>
    </source>
</evidence>
<dbReference type="AlphaFoldDB" id="A0A409YQE0"/>
<name>A0A409YQE0_9AGAR</name>
<dbReference type="GO" id="GO:0006388">
    <property type="term" value="P:tRNA splicing, via endonucleolytic cleavage and ligation"/>
    <property type="evidence" value="ECO:0007669"/>
    <property type="project" value="InterPro"/>
</dbReference>
<dbReference type="GO" id="GO:0005634">
    <property type="term" value="C:nucleus"/>
    <property type="evidence" value="ECO:0007669"/>
    <property type="project" value="TreeGrafter"/>
</dbReference>
<dbReference type="GO" id="GO:0005524">
    <property type="term" value="F:ATP binding"/>
    <property type="evidence" value="ECO:0007669"/>
    <property type="project" value="InterPro"/>
</dbReference>
<dbReference type="InterPro" id="IPR015965">
    <property type="entry name" value="tRNA_lig_PDEase"/>
</dbReference>